<dbReference type="Proteomes" id="UP000278180">
    <property type="component" value="Unassembled WGS sequence"/>
</dbReference>
<comment type="caution">
    <text evidence="1">The sequence shown here is derived from an EMBL/GenBank/DDBJ whole genome shotgun (WGS) entry which is preliminary data.</text>
</comment>
<dbReference type="EMBL" id="RBTE01000224">
    <property type="protein sequence ID" value="RMT29297.1"/>
    <property type="molecule type" value="Genomic_DNA"/>
</dbReference>
<dbReference type="AlphaFoldDB" id="A0A3M5K1E5"/>
<gene>
    <name evidence="1" type="ORF">ALP51_01673</name>
</gene>
<evidence type="ECO:0000313" key="2">
    <source>
        <dbReference type="Proteomes" id="UP000278180"/>
    </source>
</evidence>
<reference evidence="1 2" key="1">
    <citation type="submission" date="2018-08" db="EMBL/GenBank/DDBJ databases">
        <title>Recombination of ecologically and evolutionarily significant loci maintains genetic cohesion in the Pseudomonas syringae species complex.</title>
        <authorList>
            <person name="Dillon M."/>
            <person name="Thakur S."/>
            <person name="Almeida R.N.D."/>
            <person name="Weir B.S."/>
            <person name="Guttman D.S."/>
        </authorList>
    </citation>
    <scope>NUCLEOTIDE SEQUENCE [LARGE SCALE GENOMIC DNA]</scope>
    <source>
        <strain evidence="1 2">ICMP 13684</strain>
    </source>
</reference>
<organism evidence="1 2">
    <name type="scientific">Pseudomonas savastanoi</name>
    <name type="common">Pseudomonas syringae pv. savastanoi</name>
    <dbReference type="NCBI Taxonomy" id="29438"/>
    <lineage>
        <taxon>Bacteria</taxon>
        <taxon>Pseudomonadati</taxon>
        <taxon>Pseudomonadota</taxon>
        <taxon>Gammaproteobacteria</taxon>
        <taxon>Pseudomonadales</taxon>
        <taxon>Pseudomonadaceae</taxon>
        <taxon>Pseudomonas</taxon>
    </lineage>
</organism>
<evidence type="ECO:0000313" key="1">
    <source>
        <dbReference type="EMBL" id="RMT29297.1"/>
    </source>
</evidence>
<accession>A0A3M5K1E5</accession>
<sequence>MNVAQETLVFRRGCFSHPLSLLMSAFALLIPPASFSTHLHRLTERSSTASSKDDTRSFGTWFEPRYIFRAGRLD</sequence>
<name>A0A3M5K1E5_PSESS</name>
<proteinExistence type="predicted"/>
<protein>
    <submittedName>
        <fullName evidence="1">Uncharacterized protein</fullName>
    </submittedName>
</protein>